<keyword evidence="2" id="KW-0488">Methylation</keyword>
<evidence type="ECO:0000313" key="6">
    <source>
        <dbReference type="EMBL" id="PLK59420.1"/>
    </source>
</evidence>
<name>A0A2N4XXP9_9GAMM</name>
<dbReference type="GO" id="GO:0016149">
    <property type="term" value="F:translation release factor activity, codon specific"/>
    <property type="evidence" value="ECO:0007669"/>
    <property type="project" value="InterPro"/>
</dbReference>
<dbReference type="Gene3D" id="3.30.160.20">
    <property type="match status" value="1"/>
</dbReference>
<organism evidence="6 7">
    <name type="scientific">Candidatus Palibaumannia cicadellinicola</name>
    <dbReference type="NCBI Taxonomy" id="186490"/>
    <lineage>
        <taxon>Bacteria</taxon>
        <taxon>Pseudomonadati</taxon>
        <taxon>Pseudomonadota</taxon>
        <taxon>Gammaproteobacteria</taxon>
        <taxon>Candidatus Palibaumannia</taxon>
    </lineage>
</organism>
<evidence type="ECO:0000313" key="7">
    <source>
        <dbReference type="Proteomes" id="UP000234253"/>
    </source>
</evidence>
<dbReference type="PANTHER" id="PTHR43116:SF3">
    <property type="entry name" value="CLASS I PEPTIDE CHAIN RELEASE FACTOR"/>
    <property type="match status" value="1"/>
</dbReference>
<feature type="domain" description="Prokaryotic-type class I peptide chain release factors" evidence="5">
    <location>
        <begin position="151"/>
        <end position="167"/>
    </location>
</feature>
<evidence type="ECO:0000259" key="5">
    <source>
        <dbReference type="PROSITE" id="PS00745"/>
    </source>
</evidence>
<evidence type="ECO:0000256" key="2">
    <source>
        <dbReference type="ARBA" id="ARBA00022481"/>
    </source>
</evidence>
<keyword evidence="3" id="KW-0648">Protein biosynthesis</keyword>
<dbReference type="Pfam" id="PF00472">
    <property type="entry name" value="RF-1"/>
    <property type="match status" value="1"/>
</dbReference>
<dbReference type="GO" id="GO:0005737">
    <property type="term" value="C:cytoplasm"/>
    <property type="evidence" value="ECO:0007669"/>
    <property type="project" value="InterPro"/>
</dbReference>
<evidence type="ECO:0000256" key="1">
    <source>
        <dbReference type="ARBA" id="ARBA00010835"/>
    </source>
</evidence>
<dbReference type="NCBIfam" id="TIGR00020">
    <property type="entry name" value="prfB"/>
    <property type="match status" value="1"/>
</dbReference>
<proteinExistence type="inferred from homology"/>
<dbReference type="PROSITE" id="PS00745">
    <property type="entry name" value="RF_PROK_I"/>
    <property type="match status" value="1"/>
</dbReference>
<dbReference type="InterPro" id="IPR000352">
    <property type="entry name" value="Pep_chain_release_fac_I"/>
</dbReference>
<reference evidence="6 7" key="1">
    <citation type="submission" date="2017-06" db="EMBL/GenBank/DDBJ databases">
        <title>Metabolic interaction between xylem feeders and their symbionts.</title>
        <authorList>
            <person name="Chouaia B."/>
        </authorList>
    </citation>
    <scope>NUCLEOTIDE SEQUENCE [LARGE SCALE GENOMIC DNA]</scope>
    <source>
        <strain evidence="6 7">Gra</strain>
    </source>
</reference>
<dbReference type="InterPro" id="IPR004374">
    <property type="entry name" value="PrfB"/>
</dbReference>
<evidence type="ECO:0000256" key="3">
    <source>
        <dbReference type="ARBA" id="ARBA00022917"/>
    </source>
</evidence>
<dbReference type="Gene3D" id="3.30.70.1660">
    <property type="match status" value="1"/>
</dbReference>
<dbReference type="AlphaFoldDB" id="A0A2N4XXP9"/>
<comment type="similarity">
    <text evidence="1">Belongs to the prokaryotic/mitochondrial release factor family.</text>
</comment>
<dbReference type="SMART" id="SM00937">
    <property type="entry name" value="PCRF"/>
    <property type="match status" value="1"/>
</dbReference>
<dbReference type="PANTHER" id="PTHR43116">
    <property type="entry name" value="PEPTIDE CHAIN RELEASE FACTOR 2"/>
    <property type="match status" value="1"/>
</dbReference>
<gene>
    <name evidence="6" type="ORF">CEX73_00085</name>
</gene>
<dbReference type="InterPro" id="IPR045853">
    <property type="entry name" value="Pep_chain_release_fac_I_sf"/>
</dbReference>
<dbReference type="Pfam" id="PF03462">
    <property type="entry name" value="PCRF"/>
    <property type="match status" value="1"/>
</dbReference>
<sequence>MITDIKYEIKRLTIKLQKLEMCYMFTGKHDNYNCYIDIQAGSGGTEAQDWANMLLRMYLRWCENHEFNTEIIEESVNEMAGIKYATINITGSYAYGWLRTETGIHRLVRKSPFDSGGRRHTSFSSVFVYPDIENNIDIDINHKDLRIDVYRASGAGGQHVNRTESAVRITHLPTNIVTQCQNNRSQHKNKDQAMKQLKAKLYEFELQKKNIEKITRENNKSDINWGNQIRSYILDDSRIKDLRTGIEIRNIQAVLNGDLDQFIQASLKAGL</sequence>
<dbReference type="FunFam" id="3.30.160.20:FF:000010">
    <property type="entry name" value="Peptide chain release factor 2"/>
    <property type="match status" value="1"/>
</dbReference>
<dbReference type="InterPro" id="IPR005139">
    <property type="entry name" value="PCRF"/>
</dbReference>
<dbReference type="Proteomes" id="UP000234253">
    <property type="component" value="Unassembled WGS sequence"/>
</dbReference>
<accession>A0A2N4XXP9</accession>
<dbReference type="SUPFAM" id="SSF75620">
    <property type="entry name" value="Release factor"/>
    <property type="match status" value="1"/>
</dbReference>
<evidence type="ECO:0000256" key="4">
    <source>
        <dbReference type="NCBIfam" id="TIGR00020"/>
    </source>
</evidence>
<protein>
    <recommendedName>
        <fullName evidence="4">Peptide chain release factor 2</fullName>
    </recommendedName>
</protein>
<comment type="caution">
    <text evidence="6">The sequence shown here is derived from an EMBL/GenBank/DDBJ whole genome shotgun (WGS) entry which is preliminary data.</text>
</comment>
<dbReference type="EMBL" id="NJPO01000004">
    <property type="protein sequence ID" value="PLK59420.1"/>
    <property type="molecule type" value="Genomic_DNA"/>
</dbReference>